<evidence type="ECO:0000313" key="11">
    <source>
        <dbReference type="Proteomes" id="UP001433268"/>
    </source>
</evidence>
<comment type="caution">
    <text evidence="10">The sequence shown here is derived from an EMBL/GenBank/DDBJ whole genome shotgun (WGS) entry which is preliminary data.</text>
</comment>
<evidence type="ECO:0000256" key="1">
    <source>
        <dbReference type="ARBA" id="ARBA00006155"/>
    </source>
</evidence>
<keyword evidence="6 7" id="KW-0496">Mitochondrion</keyword>
<evidence type="ECO:0000256" key="5">
    <source>
        <dbReference type="ARBA" id="ARBA00022840"/>
    </source>
</evidence>
<evidence type="ECO:0000256" key="6">
    <source>
        <dbReference type="ARBA" id="ARBA00023128"/>
    </source>
</evidence>
<dbReference type="InterPro" id="IPR036890">
    <property type="entry name" value="HATPase_C_sf"/>
</dbReference>
<dbReference type="InterPro" id="IPR036784">
    <property type="entry name" value="AK/P_DHK_N_sf"/>
</dbReference>
<feature type="region of interest" description="Disordered" evidence="8">
    <location>
        <begin position="376"/>
        <end position="403"/>
    </location>
</feature>
<evidence type="ECO:0000313" key="10">
    <source>
        <dbReference type="EMBL" id="KAK8065665.1"/>
    </source>
</evidence>
<keyword evidence="11" id="KW-1185">Reference proteome</keyword>
<dbReference type="EC" id="2.7.11.-" evidence="7"/>
<comment type="subcellular location">
    <subcellularLocation>
        <location evidence="7">Mitochondrion matrix</location>
    </subcellularLocation>
</comment>
<feature type="domain" description="Branched-chain alpha-ketoacid dehydrogenase kinase/Pyruvate dehydrogenase kinase N-terminal" evidence="9">
    <location>
        <begin position="68"/>
        <end position="236"/>
    </location>
</feature>
<evidence type="ECO:0000256" key="4">
    <source>
        <dbReference type="ARBA" id="ARBA00022777"/>
    </source>
</evidence>
<keyword evidence="3 7" id="KW-0547">Nucleotide-binding</keyword>
<dbReference type="EMBL" id="JAQQWN010000009">
    <property type="protein sequence ID" value="KAK8065665.1"/>
    <property type="molecule type" value="Genomic_DNA"/>
</dbReference>
<dbReference type="SUPFAM" id="SSF55874">
    <property type="entry name" value="ATPase domain of HSP90 chaperone/DNA topoisomerase II/histidine kinase"/>
    <property type="match status" value="1"/>
</dbReference>
<name>A0ABR1V3A1_9PEZI</name>
<dbReference type="SUPFAM" id="SSF69012">
    <property type="entry name" value="alpha-ketoacid dehydrogenase kinase, N-terminal domain"/>
    <property type="match status" value="1"/>
</dbReference>
<dbReference type="Pfam" id="PF10436">
    <property type="entry name" value="BCDHK_Adom3"/>
    <property type="match status" value="1"/>
</dbReference>
<gene>
    <name evidence="10" type="ORF">PG997_012412</name>
</gene>
<organism evidence="10 11">
    <name type="scientific">Apiospora hydei</name>
    <dbReference type="NCBI Taxonomy" id="1337664"/>
    <lineage>
        <taxon>Eukaryota</taxon>
        <taxon>Fungi</taxon>
        <taxon>Dikarya</taxon>
        <taxon>Ascomycota</taxon>
        <taxon>Pezizomycotina</taxon>
        <taxon>Sordariomycetes</taxon>
        <taxon>Xylariomycetidae</taxon>
        <taxon>Amphisphaeriales</taxon>
        <taxon>Apiosporaceae</taxon>
        <taxon>Apiospora</taxon>
    </lineage>
</organism>
<dbReference type="PANTHER" id="PTHR11947">
    <property type="entry name" value="PYRUVATE DEHYDROGENASE KINASE"/>
    <property type="match status" value="1"/>
</dbReference>
<evidence type="ECO:0000256" key="2">
    <source>
        <dbReference type="ARBA" id="ARBA00022679"/>
    </source>
</evidence>
<accession>A0ABR1V3A1</accession>
<dbReference type="GeneID" id="92049786"/>
<reference evidence="10 11" key="1">
    <citation type="submission" date="2023-01" db="EMBL/GenBank/DDBJ databases">
        <title>Analysis of 21 Apiospora genomes using comparative genomics revels a genus with tremendous synthesis potential of carbohydrate active enzymes and secondary metabolites.</title>
        <authorList>
            <person name="Sorensen T."/>
        </authorList>
    </citation>
    <scope>NUCLEOTIDE SEQUENCE [LARGE SCALE GENOMIC DNA]</scope>
    <source>
        <strain evidence="10 11">CBS 114990</strain>
    </source>
</reference>
<sequence>MLSFAAHNATRTVCLTRPSRASALRAASLYKGLANLPTTRPQSRRIQTTTKWRPVQVLDEWVAKEARPISLRQLMVFGRSLTESRLLSSANYVRTELPTRIAHRLRDMQRLPYVVVTNPHISDVYDLYYTAFDMFRRVKEIKTLDENDRFCQDIARMLRAHLTVIPKLAMGILECRGLMPQEELDIFMNTILKSVGSRQRISRRVIAEQHLALSETFNAPWFSPGAKVSEEFIGEVFLKCVARDVIERCGTAVQELARSANPPDVIIPEIKIDGHLGAAFPYILSHLEPSPEEVQREKGHAPPPPIEVTLCEAQQHVIVRISDQGGGIPRDILPYLWSFSRGPHSGQRLENLTQVPLMAATLQELRVDGNFTGLQDGRSGYSDDSLTSLSARPPNLRLGMGLP</sequence>
<protein>
    <recommendedName>
        <fullName evidence="7">Protein-serine/threonine kinase</fullName>
        <ecNumber evidence="7">2.7.11.-</ecNumber>
    </recommendedName>
</protein>
<dbReference type="PANTHER" id="PTHR11947:SF25">
    <property type="entry name" value="[PYRUVATE DEHYDROGENASE (ACETYL-TRANSFERRING)] KINASE 2, MITOCHONDRIAL"/>
    <property type="match status" value="1"/>
</dbReference>
<keyword evidence="2 7" id="KW-0808">Transferase</keyword>
<dbReference type="Gene3D" id="1.20.140.20">
    <property type="entry name" value="Alpha-ketoacid/pyruvate dehydrogenase kinase, N-terminal domain"/>
    <property type="match status" value="1"/>
</dbReference>
<keyword evidence="4 7" id="KW-0418">Kinase</keyword>
<proteinExistence type="inferred from homology"/>
<evidence type="ECO:0000259" key="9">
    <source>
        <dbReference type="Pfam" id="PF10436"/>
    </source>
</evidence>
<comment type="similarity">
    <text evidence="1 7">Belongs to the PDK/BCKDK protein kinase family.</text>
</comment>
<evidence type="ECO:0000256" key="3">
    <source>
        <dbReference type="ARBA" id="ARBA00022741"/>
    </source>
</evidence>
<dbReference type="Proteomes" id="UP001433268">
    <property type="component" value="Unassembled WGS sequence"/>
</dbReference>
<dbReference type="Gene3D" id="3.30.565.10">
    <property type="entry name" value="Histidine kinase-like ATPase, C-terminal domain"/>
    <property type="match status" value="1"/>
</dbReference>
<evidence type="ECO:0000256" key="7">
    <source>
        <dbReference type="RuleBase" id="RU366032"/>
    </source>
</evidence>
<dbReference type="RefSeq" id="XP_066662418.1">
    <property type="nucleotide sequence ID" value="XM_066816726.1"/>
</dbReference>
<keyword evidence="5 7" id="KW-0067">ATP-binding</keyword>
<evidence type="ECO:0000256" key="8">
    <source>
        <dbReference type="SAM" id="MobiDB-lite"/>
    </source>
</evidence>
<dbReference type="InterPro" id="IPR018955">
    <property type="entry name" value="BCDHK/PDK_N"/>
</dbReference>
<dbReference type="InterPro" id="IPR039028">
    <property type="entry name" value="BCKD/PDK"/>
</dbReference>